<name>A0A066XFH5_COLSU</name>
<gene>
    <name evidence="2" type="ORF">CSUB01_00468</name>
</gene>
<evidence type="ECO:0000256" key="1">
    <source>
        <dbReference type="SAM" id="MobiDB-lite"/>
    </source>
</evidence>
<accession>A0A066XFH5</accession>
<evidence type="ECO:0000313" key="3">
    <source>
        <dbReference type="Proteomes" id="UP000027238"/>
    </source>
</evidence>
<dbReference type="EMBL" id="JMSE01001129">
    <property type="protein sequence ID" value="KDN64511.1"/>
    <property type="molecule type" value="Genomic_DNA"/>
</dbReference>
<reference evidence="3" key="1">
    <citation type="journal article" date="2014" name="Genome Announc.">
        <title>Draft genome sequence of Colletotrichum sublineola, a destructive pathogen of cultivated sorghum.</title>
        <authorList>
            <person name="Baroncelli R."/>
            <person name="Sanz-Martin J.M."/>
            <person name="Rech G.E."/>
            <person name="Sukno S.A."/>
            <person name="Thon M.R."/>
        </authorList>
    </citation>
    <scope>NUCLEOTIDE SEQUENCE [LARGE SCALE GENOMIC DNA]</scope>
    <source>
        <strain evidence="3">TX430BB</strain>
    </source>
</reference>
<protein>
    <submittedName>
        <fullName evidence="2">Uncharacterized protein</fullName>
    </submittedName>
</protein>
<feature type="region of interest" description="Disordered" evidence="1">
    <location>
        <begin position="332"/>
        <end position="356"/>
    </location>
</feature>
<feature type="compositionally biased region" description="Basic and acidic residues" evidence="1">
    <location>
        <begin position="346"/>
        <end position="356"/>
    </location>
</feature>
<feature type="compositionally biased region" description="Basic residues" evidence="1">
    <location>
        <begin position="335"/>
        <end position="345"/>
    </location>
</feature>
<sequence length="356" mass="39004">MILTIHTSGVDQAATRMSPDNPSLHEDVVSKGVQVTAKSHPTWVQPISLGYQQARHWIDEQEGILGYAAHHQKRLKNLEQLCYMSLVSVPRDPDKPPQHPAIDIHARIAAVVASADDNVPIVLVESLSAHRHPVALIRARLVLALFQHTLGPDGDVREGRELPAALGLHDARRTKKLGDTHVVTPPDTRVLPTAHPSAITRPGPVLRPPLHLVQVLDALMRRRAVPRREEVAQRVDIIVVESVAVGVTPPDGRRGDLAEPRVGAEAWSHALHLLDDFLDCAAEVEHAAATVGGRHLPPRDEDAEAWDRGAGVQGVMAEGQGLDVVLDFGTLPRLSGKRGEKRTHRREQEGQWERST</sequence>
<dbReference type="Proteomes" id="UP000027238">
    <property type="component" value="Unassembled WGS sequence"/>
</dbReference>
<proteinExistence type="predicted"/>
<feature type="region of interest" description="Disordered" evidence="1">
    <location>
        <begin position="179"/>
        <end position="203"/>
    </location>
</feature>
<organism evidence="2 3">
    <name type="scientific">Colletotrichum sublineola</name>
    <name type="common">Sorghum anthracnose fungus</name>
    <dbReference type="NCBI Taxonomy" id="1173701"/>
    <lineage>
        <taxon>Eukaryota</taxon>
        <taxon>Fungi</taxon>
        <taxon>Dikarya</taxon>
        <taxon>Ascomycota</taxon>
        <taxon>Pezizomycotina</taxon>
        <taxon>Sordariomycetes</taxon>
        <taxon>Hypocreomycetidae</taxon>
        <taxon>Glomerellales</taxon>
        <taxon>Glomerellaceae</taxon>
        <taxon>Colletotrichum</taxon>
        <taxon>Colletotrichum graminicola species complex</taxon>
    </lineage>
</organism>
<comment type="caution">
    <text evidence="2">The sequence shown here is derived from an EMBL/GenBank/DDBJ whole genome shotgun (WGS) entry which is preliminary data.</text>
</comment>
<keyword evidence="3" id="KW-1185">Reference proteome</keyword>
<dbReference type="HOGENOM" id="CLU_778473_0_0_1"/>
<dbReference type="AlphaFoldDB" id="A0A066XFH5"/>
<evidence type="ECO:0000313" key="2">
    <source>
        <dbReference type="EMBL" id="KDN64511.1"/>
    </source>
</evidence>